<dbReference type="RefSeq" id="XP_034010997.1">
    <property type="nucleotide sequence ID" value="XM_034157117.1"/>
</dbReference>
<dbReference type="PANTHER" id="PTHR19375">
    <property type="entry name" value="HEAT SHOCK PROTEIN 70KDA"/>
    <property type="match status" value="1"/>
</dbReference>
<proteinExistence type="predicted"/>
<dbReference type="VEuPathDB" id="FungiDB:DIURU_004263"/>
<dbReference type="GO" id="GO:0005524">
    <property type="term" value="F:ATP binding"/>
    <property type="evidence" value="ECO:0007669"/>
    <property type="project" value="UniProtKB-KW"/>
</dbReference>
<keyword evidence="2" id="KW-0067">ATP-binding</keyword>
<dbReference type="SUPFAM" id="SSF53067">
    <property type="entry name" value="Actin-like ATPase domain"/>
    <property type="match status" value="2"/>
</dbReference>
<evidence type="ECO:0000313" key="5">
    <source>
        <dbReference type="Proteomes" id="UP000449547"/>
    </source>
</evidence>
<evidence type="ECO:0000256" key="2">
    <source>
        <dbReference type="ARBA" id="ARBA00022840"/>
    </source>
</evidence>
<dbReference type="Gene3D" id="3.90.640.10">
    <property type="entry name" value="Actin, Chain A, domain 4"/>
    <property type="match status" value="1"/>
</dbReference>
<name>A0A642UIC1_DIURU</name>
<dbReference type="AlphaFoldDB" id="A0A642UIC1"/>
<protein>
    <submittedName>
        <fullName evidence="4">Uncharacterized protein</fullName>
    </submittedName>
</protein>
<accession>A0A642UIC1</accession>
<dbReference type="InterPro" id="IPR043129">
    <property type="entry name" value="ATPase_NBD"/>
</dbReference>
<sequence length="472" mass="52509">MTNPTNSIIATGVDLGSSEFRMTYSDDGQAKEISMPAVAGSDGKNLIVGKEALQQAAIIPDHVVVNPKQLEFTASENELMNNKHKLPYKLVVGKDERLRVDLPCNGRVISYYPGGFIGSILREMKKESQGPSGKKTPITDAVISVPDYATELQKNHVHCSGMSAGFNTKVVEESVLAVTYHGLDEDDAVKNTAVVHLGQTLTASIVSKNDGELTIADYIHKDNSCANRIYKDFEKRHAPELNKLYGINILEYDKPNYVAPDAKSVTVDNKRKEYLVDKSFPDSNMVRRKHQLRQLIFNGVNGALPLLVEGKTATIEVNFEDKVFSQTISREYYKKFRKVIVNQVNKLFKDTVPARKFLKSDTDALVLLGGLAHDRKLVDMVGDSLNAIRKKMPPTDFPEKVVMKGAYALADAITEGGRISIPRPTTARRREPDSSSPAVRVKRELPANEELCFIKRKRFVRTALVVKKRSGY</sequence>
<dbReference type="Proteomes" id="UP000449547">
    <property type="component" value="Unassembled WGS sequence"/>
</dbReference>
<evidence type="ECO:0000256" key="3">
    <source>
        <dbReference type="SAM" id="MobiDB-lite"/>
    </source>
</evidence>
<comment type="caution">
    <text evidence="4">The sequence shown here is derived from an EMBL/GenBank/DDBJ whole genome shotgun (WGS) entry which is preliminary data.</text>
</comment>
<keyword evidence="1" id="KW-0547">Nucleotide-binding</keyword>
<gene>
    <name evidence="4" type="ORF">DIURU_004263</name>
</gene>
<feature type="region of interest" description="Disordered" evidence="3">
    <location>
        <begin position="420"/>
        <end position="439"/>
    </location>
</feature>
<reference evidence="4 5" key="1">
    <citation type="submission" date="2019-07" db="EMBL/GenBank/DDBJ databases">
        <title>Genome assembly of two rare yeast pathogens: Diutina rugosa and Trichomonascus ciferrii.</title>
        <authorList>
            <person name="Mixao V."/>
            <person name="Saus E."/>
            <person name="Hansen A."/>
            <person name="Lass-Flor C."/>
            <person name="Gabaldon T."/>
        </authorList>
    </citation>
    <scope>NUCLEOTIDE SEQUENCE [LARGE SCALE GENOMIC DNA]</scope>
    <source>
        <strain evidence="4 5">CBS 613</strain>
    </source>
</reference>
<evidence type="ECO:0000313" key="4">
    <source>
        <dbReference type="EMBL" id="KAA8899596.1"/>
    </source>
</evidence>
<organism evidence="4 5">
    <name type="scientific">Diutina rugosa</name>
    <name type="common">Yeast</name>
    <name type="synonym">Candida rugosa</name>
    <dbReference type="NCBI Taxonomy" id="5481"/>
    <lineage>
        <taxon>Eukaryota</taxon>
        <taxon>Fungi</taxon>
        <taxon>Dikarya</taxon>
        <taxon>Ascomycota</taxon>
        <taxon>Saccharomycotina</taxon>
        <taxon>Pichiomycetes</taxon>
        <taxon>Debaryomycetaceae</taxon>
        <taxon>Diutina</taxon>
    </lineage>
</organism>
<dbReference type="InterPro" id="IPR013126">
    <property type="entry name" value="Hsp_70_fam"/>
</dbReference>
<dbReference type="GeneID" id="54782914"/>
<dbReference type="Gene3D" id="3.30.30.30">
    <property type="match status" value="1"/>
</dbReference>
<evidence type="ECO:0000256" key="1">
    <source>
        <dbReference type="ARBA" id="ARBA00022741"/>
    </source>
</evidence>
<dbReference type="EMBL" id="SWFT01000122">
    <property type="protein sequence ID" value="KAA8899596.1"/>
    <property type="molecule type" value="Genomic_DNA"/>
</dbReference>
<dbReference type="Gene3D" id="3.30.420.40">
    <property type="match status" value="2"/>
</dbReference>
<dbReference type="Pfam" id="PF00012">
    <property type="entry name" value="HSP70"/>
    <property type="match status" value="1"/>
</dbReference>
<keyword evidence="5" id="KW-1185">Reference proteome</keyword>
<dbReference type="GO" id="GO:0140662">
    <property type="term" value="F:ATP-dependent protein folding chaperone"/>
    <property type="evidence" value="ECO:0007669"/>
    <property type="project" value="InterPro"/>
</dbReference>